<dbReference type="OrthoDB" id="66144at2759"/>
<dbReference type="AlphaFoldDB" id="V2WWS7"/>
<accession>V2WWS7</accession>
<comment type="caution">
    <text evidence="1">The sequence shown here is derived from an EMBL/GenBank/DDBJ whole genome shotgun (WGS) entry which is preliminary data.</text>
</comment>
<evidence type="ECO:0000313" key="2">
    <source>
        <dbReference type="Proteomes" id="UP000017559"/>
    </source>
</evidence>
<reference evidence="1 2" key="1">
    <citation type="journal article" date="2014" name="BMC Genomics">
        <title>Genome and secretome analysis of the hemibiotrophic fungal pathogen, Moniliophthora roreri, which causes frosty pod rot disease of cacao: mechanisms of the biotrophic and necrotrophic phases.</title>
        <authorList>
            <person name="Meinhardt L.W."/>
            <person name="Costa G.G.L."/>
            <person name="Thomazella D.P.T."/>
            <person name="Teixeira P.J.P.L."/>
            <person name="Carazzolle M.F."/>
            <person name="Schuster S.C."/>
            <person name="Carlson J.E."/>
            <person name="Guiltinan M.J."/>
            <person name="Mieczkowski P."/>
            <person name="Farmer A."/>
            <person name="Ramaraj T."/>
            <person name="Crozier J."/>
            <person name="Davis R.E."/>
            <person name="Shao J."/>
            <person name="Melnick R.L."/>
            <person name="Pereira G.A.G."/>
            <person name="Bailey B.A."/>
        </authorList>
    </citation>
    <scope>NUCLEOTIDE SEQUENCE [LARGE SCALE GENOMIC DNA]</scope>
    <source>
        <strain evidence="1 2">MCA 2997</strain>
    </source>
</reference>
<proteinExistence type="predicted"/>
<sequence length="287" mass="32261">MSRGDRVTTAGNLSHSMRDNYNEHGVGEYYKKVGSIYRNPHFPGVRHCLFTWLDKWWKFSAESAELPGELLFFDMACGSGEATTVFIEWCQMGRRLYELSRTEGRDAVAVPSNQNLPIPKRRALLAAPALGPQFPIPKVIATDPYTSAAFVERTGLPCSSFSFHDIAEGSLPGDVSYIFPSQAPEGQMQRADDVDSSSGMPVVEMVVCSFALHLVESPSELFSLLWELSTKARWLVVLAPHKKPEIKEGWGWSKWNVDTWSEASMNDHAGEILHERVHCRAYRSMNF</sequence>
<protein>
    <submittedName>
        <fullName evidence="1">Conserved fungal protein</fullName>
    </submittedName>
</protein>
<dbReference type="HOGENOM" id="CLU_067896_0_0_1"/>
<dbReference type="Proteomes" id="UP000017559">
    <property type="component" value="Unassembled WGS sequence"/>
</dbReference>
<name>V2WWS7_MONRO</name>
<dbReference type="KEGG" id="mrr:Moror_15739"/>
<dbReference type="EMBL" id="AWSO01001175">
    <property type="protein sequence ID" value="ESK85001.1"/>
    <property type="molecule type" value="Genomic_DNA"/>
</dbReference>
<gene>
    <name evidence="1" type="ORF">Moror_15739</name>
</gene>
<evidence type="ECO:0000313" key="1">
    <source>
        <dbReference type="EMBL" id="ESK85001.1"/>
    </source>
</evidence>
<keyword evidence="2" id="KW-1185">Reference proteome</keyword>
<organism evidence="1 2">
    <name type="scientific">Moniliophthora roreri (strain MCA 2997)</name>
    <name type="common">Cocoa frosty pod rot fungus</name>
    <name type="synonym">Crinipellis roreri</name>
    <dbReference type="NCBI Taxonomy" id="1381753"/>
    <lineage>
        <taxon>Eukaryota</taxon>
        <taxon>Fungi</taxon>
        <taxon>Dikarya</taxon>
        <taxon>Basidiomycota</taxon>
        <taxon>Agaricomycotina</taxon>
        <taxon>Agaricomycetes</taxon>
        <taxon>Agaricomycetidae</taxon>
        <taxon>Agaricales</taxon>
        <taxon>Marasmiineae</taxon>
        <taxon>Marasmiaceae</taxon>
        <taxon>Moniliophthora</taxon>
    </lineage>
</organism>